<dbReference type="EMBL" id="NMUH01003424">
    <property type="protein sequence ID" value="MQM05506.1"/>
    <property type="molecule type" value="Genomic_DNA"/>
</dbReference>
<dbReference type="AlphaFoldDB" id="A0A843WCG1"/>
<keyword evidence="2" id="KW-1185">Reference proteome</keyword>
<dbReference type="Proteomes" id="UP000652761">
    <property type="component" value="Unassembled WGS sequence"/>
</dbReference>
<gene>
    <name evidence="1" type="ORF">Taro_038322</name>
</gene>
<accession>A0A843WCG1</accession>
<evidence type="ECO:0000313" key="1">
    <source>
        <dbReference type="EMBL" id="MQM05506.1"/>
    </source>
</evidence>
<proteinExistence type="predicted"/>
<organism evidence="1 2">
    <name type="scientific">Colocasia esculenta</name>
    <name type="common">Wild taro</name>
    <name type="synonym">Arum esculentum</name>
    <dbReference type="NCBI Taxonomy" id="4460"/>
    <lineage>
        <taxon>Eukaryota</taxon>
        <taxon>Viridiplantae</taxon>
        <taxon>Streptophyta</taxon>
        <taxon>Embryophyta</taxon>
        <taxon>Tracheophyta</taxon>
        <taxon>Spermatophyta</taxon>
        <taxon>Magnoliopsida</taxon>
        <taxon>Liliopsida</taxon>
        <taxon>Araceae</taxon>
        <taxon>Aroideae</taxon>
        <taxon>Colocasieae</taxon>
        <taxon>Colocasia</taxon>
    </lineage>
</organism>
<name>A0A843WCG1_COLES</name>
<comment type="caution">
    <text evidence="1">The sequence shown here is derived from an EMBL/GenBank/DDBJ whole genome shotgun (WGS) entry which is preliminary data.</text>
</comment>
<reference evidence="1" key="1">
    <citation type="submission" date="2017-07" db="EMBL/GenBank/DDBJ databases">
        <title>Taro Niue Genome Assembly and Annotation.</title>
        <authorList>
            <person name="Atibalentja N."/>
            <person name="Keating K."/>
            <person name="Fields C.J."/>
        </authorList>
    </citation>
    <scope>NUCLEOTIDE SEQUENCE</scope>
    <source>
        <strain evidence="1">Niue_2</strain>
        <tissue evidence="1">Leaf</tissue>
    </source>
</reference>
<protein>
    <submittedName>
        <fullName evidence="1">Uncharacterized protein</fullName>
    </submittedName>
</protein>
<sequence>MADLLASPRLISGSAYSDSAPASSLFVADDRTAIPDSVMPHAFLQEGERSVDAPIHVLIPSTRAGEGEEEQQEVEGEKETCCPMAPICLGRIASGTAVEGQREIMVVPLNPAAIPSIEGAWKSGCGRRRIAHSAAHQRLLLQEEQHYHTLDHKTELAEAVGKQPMAEFERDVLVNGVMATASFGCPCPSTAAPLSPCPKITGNLILIVDRYRTDSHPM</sequence>
<evidence type="ECO:0000313" key="2">
    <source>
        <dbReference type="Proteomes" id="UP000652761"/>
    </source>
</evidence>